<keyword evidence="5" id="KW-0645">Protease</keyword>
<evidence type="ECO:0000256" key="3">
    <source>
        <dbReference type="ARBA" id="ARBA00022729"/>
    </source>
</evidence>
<evidence type="ECO:0000313" key="6">
    <source>
        <dbReference type="Proteomes" id="UP000620559"/>
    </source>
</evidence>
<keyword evidence="5" id="KW-0121">Carboxypeptidase</keyword>
<feature type="region of interest" description="Disordered" evidence="4">
    <location>
        <begin position="209"/>
        <end position="235"/>
    </location>
</feature>
<organism evidence="5 6">
    <name type="scientific">Plectonema cf. radiosum LEGE 06105</name>
    <dbReference type="NCBI Taxonomy" id="945769"/>
    <lineage>
        <taxon>Bacteria</taxon>
        <taxon>Bacillati</taxon>
        <taxon>Cyanobacteriota</taxon>
        <taxon>Cyanophyceae</taxon>
        <taxon>Oscillatoriophycideae</taxon>
        <taxon>Oscillatoriales</taxon>
        <taxon>Microcoleaceae</taxon>
        <taxon>Plectonema</taxon>
    </lineage>
</organism>
<dbReference type="Gene3D" id="2.60.40.10">
    <property type="entry name" value="Immunoglobulins"/>
    <property type="match status" value="1"/>
</dbReference>
<dbReference type="PANTHER" id="PTHR36108:SF13">
    <property type="entry name" value="COLOSSIN-B-RELATED"/>
    <property type="match status" value="1"/>
</dbReference>
<comment type="similarity">
    <text evidence="1">Belongs to the serine-aspartate repeat-containing protein (SDr) family.</text>
</comment>
<keyword evidence="3" id="KW-0732">Signal</keyword>
<dbReference type="AlphaFoldDB" id="A0A8J7FC75"/>
<protein>
    <submittedName>
        <fullName evidence="5">Carboxypeptidase regulatory-like domain-containing protein</fullName>
    </submittedName>
</protein>
<name>A0A8J7FC75_9CYAN</name>
<dbReference type="RefSeq" id="WP_193923936.1">
    <property type="nucleotide sequence ID" value="NZ_JADEWL010000115.1"/>
</dbReference>
<evidence type="ECO:0000256" key="1">
    <source>
        <dbReference type="ARBA" id="ARBA00007257"/>
    </source>
</evidence>
<reference evidence="5" key="1">
    <citation type="submission" date="2020-10" db="EMBL/GenBank/DDBJ databases">
        <authorList>
            <person name="Castelo-Branco R."/>
            <person name="Eusebio N."/>
            <person name="Adriana R."/>
            <person name="Vieira A."/>
            <person name="Brugerolle De Fraissinette N."/>
            <person name="Rezende De Castro R."/>
            <person name="Schneider M.P."/>
            <person name="Vasconcelos V."/>
            <person name="Leao P.N."/>
        </authorList>
    </citation>
    <scope>NUCLEOTIDE SEQUENCE</scope>
    <source>
        <strain evidence="5">LEGE 06105</strain>
    </source>
</reference>
<dbReference type="GO" id="GO:0004180">
    <property type="term" value="F:carboxypeptidase activity"/>
    <property type="evidence" value="ECO:0007669"/>
    <property type="project" value="UniProtKB-KW"/>
</dbReference>
<dbReference type="SUPFAM" id="SSF49478">
    <property type="entry name" value="Cna protein B-type domain"/>
    <property type="match status" value="2"/>
</dbReference>
<dbReference type="Pfam" id="PF13620">
    <property type="entry name" value="CarboxypepD_reg"/>
    <property type="match status" value="1"/>
</dbReference>
<keyword evidence="5" id="KW-0378">Hydrolase</keyword>
<accession>A0A8J7FC75</accession>
<gene>
    <name evidence="5" type="ORF">IQ247_24225</name>
</gene>
<dbReference type="Proteomes" id="UP000620559">
    <property type="component" value="Unassembled WGS sequence"/>
</dbReference>
<proteinExistence type="inferred from homology"/>
<dbReference type="InterPro" id="IPR013783">
    <property type="entry name" value="Ig-like_fold"/>
</dbReference>
<evidence type="ECO:0000313" key="5">
    <source>
        <dbReference type="EMBL" id="MBE9215734.1"/>
    </source>
</evidence>
<comment type="caution">
    <text evidence="5">The sequence shown here is derived from an EMBL/GenBank/DDBJ whole genome shotgun (WGS) entry which is preliminary data.</text>
</comment>
<dbReference type="EMBL" id="JADEWL010000115">
    <property type="protein sequence ID" value="MBE9215734.1"/>
    <property type="molecule type" value="Genomic_DNA"/>
</dbReference>
<keyword evidence="2" id="KW-0964">Secreted</keyword>
<evidence type="ECO:0000256" key="2">
    <source>
        <dbReference type="ARBA" id="ARBA00022525"/>
    </source>
</evidence>
<evidence type="ECO:0000256" key="4">
    <source>
        <dbReference type="SAM" id="MobiDB-lite"/>
    </source>
</evidence>
<feature type="compositionally biased region" description="Polar residues" evidence="4">
    <location>
        <begin position="209"/>
        <end position="228"/>
    </location>
</feature>
<sequence>MLYLALPPTQPPIVSILTPQSATQNNGCESLQNKLQKSDLVNNLLGKILATSVSTKPCTVENQKSDFSQTNTQKSQKDNTFTTIPPVSTSVKQVEQKSIIALPLEDYQDKNRRDAALASLYCVNAQRVATATQSAVLGYPQVEQLFKTEYAEERGRERLVILDRNRNKQTVVENRSVEKNAIEKILATVQQLINVSLYASINNTIENTVEPQTDNSSELESSTKSAETSNNENLEVNINNSNKRIAGNTNINTAKILAVVQELITASISASLNKTIGNSVNIDIQKSGEVALSNPEKENQENNNIQNINPKQNIAATNNHQNTNSLRDSLINKLRDNNLINLAQIPGEPFLVGVVINGREVGIIDIIEENNTLLIPLETFGEISGFSVNKSTAGIEAQTPLGTVNFPSNILKEINGFSYISKEIIQEKLGITLELNTADLTLLADLPWRGGSRQPLTNAQLKPEFFAPSTGISRLRQELNIVGTPRNTNLQSYTLLDGRLAGGTWRVQMNNNFRNQPNLTEYFFYKRTGQFRYQLGRQRVGLHPLVNGLDLTGLQFGYSNLPTEYFRSSYSANELLPRRSQSTQTFSGRVPPTSVVQLRVSGITVAEQQVGFDGIYEFINVRLPVGQSSEIEVLVFERNNLRAPIDIRTVRINASDLLLPAGGNVQLGGLGFSGNLIQDSLFSDFNSTDEGKLVGFYQLRQGLSNNLTFEGSLQAIPNSFQGQAGLIWRLANPVILSASVGNSFDKVGYSADLDIDLDKLEINANSQSMPQNYRVGRASNGIFNGEQYNHSLEVRYRLDNKLNLGFVARSRKDDSNSDEYILPTFYARPFSNLSLSGRPDIFGDYLLNAFFTPNRNTRLSFNSYGDAYISDLRYSLNRNYQLNFGSEFGRSAPPRYSVGVGHNPNNFKDLSWNVGLAISDGEIGPIAGASMQVLPGLFARLNYEAIPSRGVSFGGLDDGRLSLSLTSDMSVAGGKMTPARYSGISKERGAIAGKLAVEEGSKGFDLSGSIVRIYDTRNKNLGSARTDSKGNFFVGNLPEGVYVVELEPEELPIELAISKTSLVAEVAASGVTRVDFPVRAEYGVAGKVTDTSGQPLTEVRVELVTNTGKRVLSSTTDSFGLYRLDGVPVGKYILQVSPLDALNSRNNLPKRQVEINNQFVYNQNLQLPVSAAAKKK</sequence>
<keyword evidence="6" id="KW-1185">Reference proteome</keyword>
<dbReference type="PANTHER" id="PTHR36108">
    <property type="entry name" value="COLOSSIN-B-RELATED"/>
    <property type="match status" value="1"/>
</dbReference>